<name>A0A7J0HG83_9ERIC</name>
<sequence>MLLGHCVRRHHGHLWGDLGIVGGKARTLYAKAGHLGILVMFTGDQSGLKEAVRLAEFFEREKHGRKNWTLVQSLTSDKNEENNPSLMKVDEKTGEKTKILYGFLGTAADLDKGGL</sequence>
<accession>A0A7J0HG83</accession>
<dbReference type="AlphaFoldDB" id="A0A7J0HG83"/>
<gene>
    <name evidence="2" type="ORF">Acr_29g0012040</name>
</gene>
<dbReference type="PANTHER" id="PTHR46619">
    <property type="entry name" value="RNA RECOGNITION MOTIF XS DOMAIN PROTEIN-RELATED"/>
    <property type="match status" value="1"/>
</dbReference>
<dbReference type="GO" id="GO:0031047">
    <property type="term" value="P:regulatory ncRNA-mediated gene silencing"/>
    <property type="evidence" value="ECO:0007669"/>
    <property type="project" value="InterPro"/>
</dbReference>
<comment type="caution">
    <text evidence="2">The sequence shown here is derived from an EMBL/GenBank/DDBJ whole genome shotgun (WGS) entry which is preliminary data.</text>
</comment>
<evidence type="ECO:0000313" key="3">
    <source>
        <dbReference type="Proteomes" id="UP000585474"/>
    </source>
</evidence>
<dbReference type="Pfam" id="PF03468">
    <property type="entry name" value="XS"/>
    <property type="match status" value="1"/>
</dbReference>
<dbReference type="InterPro" id="IPR005380">
    <property type="entry name" value="XS_domain"/>
</dbReference>
<organism evidence="2 3">
    <name type="scientific">Actinidia rufa</name>
    <dbReference type="NCBI Taxonomy" id="165716"/>
    <lineage>
        <taxon>Eukaryota</taxon>
        <taxon>Viridiplantae</taxon>
        <taxon>Streptophyta</taxon>
        <taxon>Embryophyta</taxon>
        <taxon>Tracheophyta</taxon>
        <taxon>Spermatophyta</taxon>
        <taxon>Magnoliopsida</taxon>
        <taxon>eudicotyledons</taxon>
        <taxon>Gunneridae</taxon>
        <taxon>Pentapetalae</taxon>
        <taxon>asterids</taxon>
        <taxon>Ericales</taxon>
        <taxon>Actinidiaceae</taxon>
        <taxon>Actinidia</taxon>
    </lineage>
</organism>
<reference evidence="2 3" key="1">
    <citation type="submission" date="2019-07" db="EMBL/GenBank/DDBJ databases">
        <title>De Novo Assembly of kiwifruit Actinidia rufa.</title>
        <authorList>
            <person name="Sugita-Konishi S."/>
            <person name="Sato K."/>
            <person name="Mori E."/>
            <person name="Abe Y."/>
            <person name="Kisaki G."/>
            <person name="Hamano K."/>
            <person name="Suezawa K."/>
            <person name="Otani M."/>
            <person name="Fukuda T."/>
            <person name="Manabe T."/>
            <person name="Gomi K."/>
            <person name="Tabuchi M."/>
            <person name="Akimitsu K."/>
            <person name="Kataoka I."/>
        </authorList>
    </citation>
    <scope>NUCLEOTIDE SEQUENCE [LARGE SCALE GENOMIC DNA]</scope>
    <source>
        <strain evidence="3">cv. Fuchu</strain>
    </source>
</reference>
<feature type="domain" description="XS" evidence="1">
    <location>
        <begin position="23"/>
        <end position="111"/>
    </location>
</feature>
<dbReference type="PANTHER" id="PTHR46619:SF3">
    <property type="entry name" value="RNA RECOGNITION MOTIF XS DOMAIN PROTEIN"/>
    <property type="match status" value="1"/>
</dbReference>
<dbReference type="EMBL" id="BJWL01000029">
    <property type="protein sequence ID" value="GFZ22042.1"/>
    <property type="molecule type" value="Genomic_DNA"/>
</dbReference>
<evidence type="ECO:0000259" key="1">
    <source>
        <dbReference type="Pfam" id="PF03468"/>
    </source>
</evidence>
<dbReference type="InterPro" id="IPR038588">
    <property type="entry name" value="XS_domain_sf"/>
</dbReference>
<dbReference type="OrthoDB" id="1915348at2759"/>
<dbReference type="Proteomes" id="UP000585474">
    <property type="component" value="Unassembled WGS sequence"/>
</dbReference>
<evidence type="ECO:0000313" key="2">
    <source>
        <dbReference type="EMBL" id="GFZ22042.1"/>
    </source>
</evidence>
<keyword evidence="3" id="KW-1185">Reference proteome</keyword>
<protein>
    <recommendedName>
        <fullName evidence="1">XS domain-containing protein</fullName>
    </recommendedName>
</protein>
<proteinExistence type="predicted"/>
<dbReference type="Gene3D" id="3.30.70.2890">
    <property type="entry name" value="XS domain"/>
    <property type="match status" value="1"/>
</dbReference>